<protein>
    <submittedName>
        <fullName evidence="2">Beta-lactamase class C and other penicillin binding proteins</fullName>
    </submittedName>
</protein>
<organism evidence="2 3">
    <name type="scientific">Candidatus Saccharicenans subterraneus</name>
    <dbReference type="NCBI Taxonomy" id="2508984"/>
    <lineage>
        <taxon>Bacteria</taxon>
        <taxon>Candidatus Aminicenantota</taxon>
        <taxon>Candidatus Aminicenantia</taxon>
        <taxon>Candidatus Aminicenantales</taxon>
        <taxon>Candidatus Saccharicenantaceae</taxon>
        <taxon>Candidatus Saccharicenans</taxon>
    </lineage>
</organism>
<reference evidence="2 3" key="1">
    <citation type="submission" date="2018-08" db="EMBL/GenBank/DDBJ databases">
        <title>Genome analysis of the thermophilic bacterium of the candidate phylum Aminicenantes from deep subsurface aquifer revealed its physiology and ecological role.</title>
        <authorList>
            <person name="Kadnikov V.V."/>
            <person name="Mardanov A.V."/>
            <person name="Beletsky A.V."/>
            <person name="Karnachuk O.V."/>
            <person name="Ravin N.V."/>
        </authorList>
    </citation>
    <scope>NUCLEOTIDE SEQUENCE [LARGE SCALE GENOMIC DNA]</scope>
    <source>
        <strain evidence="2">BY38</strain>
    </source>
</reference>
<sequence>MLVDKGFGFADSQKTRPNTPDTIFPIASITKLFVRHSVFLLVEQGRLGLDDQMRQYLPEVMFSDKIKISDLVYHTSGLPDIHNELPEFNDPWNLKGPVSARDLIEKINSLNRLHFQPGSESRYSNTNYLLLAMIIEKISGLPLDRFLSDNIFGPFGMKNTGLYRENSRLPGHAEGFLRRGGSIVFLPDFNFRNFWGSGNAYSTTRDLYQYLKLIKRNLKPEYSSRLVQHSGYYSGYRTFIKSVPEIDLAIIILSNYGNFNPDFLINETYSYVDSRLEPYRGQPPLEYFAGDYQAGRFDTKDKSFIFGCAGRASLFVTISPSSHPQRV</sequence>
<accession>A0A3E2BQY9</accession>
<evidence type="ECO:0000259" key="1">
    <source>
        <dbReference type="Pfam" id="PF00144"/>
    </source>
</evidence>
<dbReference type="Pfam" id="PF00144">
    <property type="entry name" value="Beta-lactamase"/>
    <property type="match status" value="1"/>
</dbReference>
<dbReference type="InterPro" id="IPR001466">
    <property type="entry name" value="Beta-lactam-related"/>
</dbReference>
<comment type="caution">
    <text evidence="2">The sequence shown here is derived from an EMBL/GenBank/DDBJ whole genome shotgun (WGS) entry which is preliminary data.</text>
</comment>
<dbReference type="Gene3D" id="3.40.710.10">
    <property type="entry name" value="DD-peptidase/beta-lactamase superfamily"/>
    <property type="match status" value="1"/>
</dbReference>
<proteinExistence type="predicted"/>
<name>A0A3E2BQY9_9BACT</name>
<dbReference type="Proteomes" id="UP000257323">
    <property type="component" value="Unassembled WGS sequence"/>
</dbReference>
<evidence type="ECO:0000313" key="2">
    <source>
        <dbReference type="EMBL" id="RFT17155.1"/>
    </source>
</evidence>
<dbReference type="AlphaFoldDB" id="A0A3E2BQY9"/>
<dbReference type="InterPro" id="IPR050491">
    <property type="entry name" value="AmpC-like"/>
</dbReference>
<gene>
    <name evidence="2" type="ORF">OP8BY_1097</name>
</gene>
<dbReference type="InterPro" id="IPR012338">
    <property type="entry name" value="Beta-lactam/transpept-like"/>
</dbReference>
<dbReference type="PANTHER" id="PTHR46825">
    <property type="entry name" value="D-ALANYL-D-ALANINE-CARBOXYPEPTIDASE/ENDOPEPTIDASE AMPH"/>
    <property type="match status" value="1"/>
</dbReference>
<dbReference type="EMBL" id="QUAH01000001">
    <property type="protein sequence ID" value="RFT17155.1"/>
    <property type="molecule type" value="Genomic_DNA"/>
</dbReference>
<evidence type="ECO:0000313" key="3">
    <source>
        <dbReference type="Proteomes" id="UP000257323"/>
    </source>
</evidence>
<dbReference type="PANTHER" id="PTHR46825:SF9">
    <property type="entry name" value="BETA-LACTAMASE-RELATED DOMAIN-CONTAINING PROTEIN"/>
    <property type="match status" value="1"/>
</dbReference>
<dbReference type="SUPFAM" id="SSF56601">
    <property type="entry name" value="beta-lactamase/transpeptidase-like"/>
    <property type="match status" value="1"/>
</dbReference>
<feature type="domain" description="Beta-lactamase-related" evidence="1">
    <location>
        <begin position="2"/>
        <end position="215"/>
    </location>
</feature>